<reference evidence="2 3" key="1">
    <citation type="submission" date="2021-12" db="EMBL/GenBank/DDBJ databases">
        <title>Genome sequencing of bacteria with rrn-lacking chromosome and rrn-plasmid.</title>
        <authorList>
            <person name="Anda M."/>
            <person name="Iwasaki W."/>
        </authorList>
    </citation>
    <scope>NUCLEOTIDE SEQUENCE [LARGE SCALE GENOMIC DNA]</scope>
    <source>
        <strain evidence="2 3">NBRC 15940</strain>
    </source>
</reference>
<gene>
    <name evidence="2" type="ORF">PEDI_40580</name>
</gene>
<dbReference type="AlphaFoldDB" id="A0AAN5ANN1"/>
<accession>A0AAN5ANN1</accession>
<protein>
    <submittedName>
        <fullName evidence="2">Uncharacterized protein</fullName>
    </submittedName>
</protein>
<proteinExistence type="predicted"/>
<feature type="region of interest" description="Disordered" evidence="1">
    <location>
        <begin position="1"/>
        <end position="45"/>
    </location>
</feature>
<dbReference type="EMBL" id="BQKE01000003">
    <property type="protein sequence ID" value="GJM63506.1"/>
    <property type="molecule type" value="Genomic_DNA"/>
</dbReference>
<sequence>MRDYQNTLDHAEKKGEEKGKIIGREEDKAEGLAEGREEGKTATNIATSRAMHEKGFDLKTIADILKVSIQQVQDWVKA</sequence>
<name>A0AAN5ANN1_9BACT</name>
<dbReference type="RefSeq" id="WP_338238663.1">
    <property type="nucleotide sequence ID" value="NZ_BQKE01000003.1"/>
</dbReference>
<keyword evidence="3" id="KW-1185">Reference proteome</keyword>
<evidence type="ECO:0000313" key="3">
    <source>
        <dbReference type="Proteomes" id="UP001310022"/>
    </source>
</evidence>
<dbReference type="Proteomes" id="UP001310022">
    <property type="component" value="Unassembled WGS sequence"/>
</dbReference>
<evidence type="ECO:0000313" key="2">
    <source>
        <dbReference type="EMBL" id="GJM63506.1"/>
    </source>
</evidence>
<evidence type="ECO:0000256" key="1">
    <source>
        <dbReference type="SAM" id="MobiDB-lite"/>
    </source>
</evidence>
<feature type="compositionally biased region" description="Basic and acidic residues" evidence="1">
    <location>
        <begin position="1"/>
        <end position="40"/>
    </location>
</feature>
<organism evidence="2 3">
    <name type="scientific">Persicobacter diffluens</name>
    <dbReference type="NCBI Taxonomy" id="981"/>
    <lineage>
        <taxon>Bacteria</taxon>
        <taxon>Pseudomonadati</taxon>
        <taxon>Bacteroidota</taxon>
        <taxon>Cytophagia</taxon>
        <taxon>Cytophagales</taxon>
        <taxon>Persicobacteraceae</taxon>
        <taxon>Persicobacter</taxon>
    </lineage>
</organism>
<comment type="caution">
    <text evidence="2">The sequence shown here is derived from an EMBL/GenBank/DDBJ whole genome shotgun (WGS) entry which is preliminary data.</text>
</comment>